<dbReference type="PANTHER" id="PTHR43651">
    <property type="entry name" value="1,4-ALPHA-GLUCAN-BRANCHING ENZYME"/>
    <property type="match status" value="1"/>
</dbReference>
<comment type="similarity">
    <text evidence="4">Belongs to the glycosyl hydrolase 13 family. GlgB subfamily.</text>
</comment>
<comment type="caution">
    <text evidence="14">The sequence shown here is derived from an EMBL/GenBank/DDBJ whole genome shotgun (WGS) entry which is preliminary data.</text>
</comment>
<evidence type="ECO:0000256" key="7">
    <source>
        <dbReference type="ARBA" id="ARBA00022676"/>
    </source>
</evidence>
<evidence type="ECO:0000256" key="2">
    <source>
        <dbReference type="ARBA" id="ARBA00002953"/>
    </source>
</evidence>
<dbReference type="GO" id="GO:0043169">
    <property type="term" value="F:cation binding"/>
    <property type="evidence" value="ECO:0007669"/>
    <property type="project" value="InterPro"/>
</dbReference>
<dbReference type="SMART" id="SM00642">
    <property type="entry name" value="Aamy"/>
    <property type="match status" value="1"/>
</dbReference>
<evidence type="ECO:0000256" key="9">
    <source>
        <dbReference type="ARBA" id="ARBA00022807"/>
    </source>
</evidence>
<dbReference type="SUPFAM" id="SSF81296">
    <property type="entry name" value="E set domains"/>
    <property type="match status" value="1"/>
</dbReference>
<dbReference type="CDD" id="cd02854">
    <property type="entry name" value="E_set_GBE_euk_N"/>
    <property type="match status" value="1"/>
</dbReference>
<dbReference type="Pfam" id="PF02806">
    <property type="entry name" value="Alpha-amylase_C"/>
    <property type="match status" value="1"/>
</dbReference>
<dbReference type="Pfam" id="PF02922">
    <property type="entry name" value="CBM_48"/>
    <property type="match status" value="1"/>
</dbReference>
<dbReference type="InterPro" id="IPR017853">
    <property type="entry name" value="GH"/>
</dbReference>
<dbReference type="SUPFAM" id="SSF51011">
    <property type="entry name" value="Glycosyl hydrolase domain"/>
    <property type="match status" value="1"/>
</dbReference>
<reference evidence="14 15" key="1">
    <citation type="submission" date="2009-04" db="EMBL/GenBank/DDBJ databases">
        <authorList>
            <person name="Sebastian Y."/>
            <person name="Madupu R."/>
            <person name="Durkin A.S."/>
            <person name="Torralba M."/>
            <person name="Methe B."/>
            <person name="Sutton G.G."/>
            <person name="Strausberg R.L."/>
            <person name="Nelson K.E."/>
        </authorList>
    </citation>
    <scope>NUCLEOTIDE SEQUENCE [LARGE SCALE GENOMIC DNA]</scope>
    <source>
        <strain evidence="14 15">60-3</strain>
    </source>
</reference>
<evidence type="ECO:0000313" key="14">
    <source>
        <dbReference type="EMBL" id="EEK17209.1"/>
    </source>
</evidence>
<evidence type="ECO:0000256" key="1">
    <source>
        <dbReference type="ARBA" id="ARBA00000826"/>
    </source>
</evidence>
<dbReference type="RefSeq" id="WP_007364965.1">
    <property type="nucleotide sequence ID" value="NZ_ACLR01000111.1"/>
</dbReference>
<feature type="active site" description="Nucleophile" evidence="12">
    <location>
        <position position="341"/>
    </location>
</feature>
<keyword evidence="9" id="KW-0378">Hydrolase</keyword>
<evidence type="ECO:0000256" key="11">
    <source>
        <dbReference type="ARBA" id="ARBA00023277"/>
    </source>
</evidence>
<evidence type="ECO:0000259" key="13">
    <source>
        <dbReference type="SMART" id="SM00642"/>
    </source>
</evidence>
<evidence type="ECO:0000256" key="3">
    <source>
        <dbReference type="ARBA" id="ARBA00006067"/>
    </source>
</evidence>
<dbReference type="Gene3D" id="2.60.40.10">
    <property type="entry name" value="Immunoglobulins"/>
    <property type="match status" value="1"/>
</dbReference>
<dbReference type="InterPro" id="IPR037439">
    <property type="entry name" value="Branching_enzy"/>
</dbReference>
<evidence type="ECO:0000256" key="8">
    <source>
        <dbReference type="ARBA" id="ARBA00022679"/>
    </source>
</evidence>
<accession>C2MAN0</accession>
<dbReference type="EC" id="2.4.1.18" evidence="5"/>
<keyword evidence="8" id="KW-0808">Transferase</keyword>
<dbReference type="eggNOG" id="COG0296">
    <property type="taxonomic scope" value="Bacteria"/>
</dbReference>
<keyword evidence="10" id="KW-0843">Virulence</keyword>
<evidence type="ECO:0000256" key="12">
    <source>
        <dbReference type="PIRSR" id="PIRSR000463-1"/>
    </source>
</evidence>
<feature type="domain" description="Glycosyl hydrolase family 13 catalytic" evidence="13">
    <location>
        <begin position="194"/>
        <end position="566"/>
    </location>
</feature>
<keyword evidence="6" id="KW-0645">Protease</keyword>
<keyword evidence="11" id="KW-0119">Carbohydrate metabolism</keyword>
<dbReference type="Gene3D" id="3.20.20.80">
    <property type="entry name" value="Glycosidases"/>
    <property type="match status" value="1"/>
</dbReference>
<dbReference type="GO" id="GO:0004553">
    <property type="term" value="F:hydrolase activity, hydrolyzing O-glycosyl compounds"/>
    <property type="evidence" value="ECO:0007669"/>
    <property type="project" value="InterPro"/>
</dbReference>
<dbReference type="InterPro" id="IPR006048">
    <property type="entry name" value="A-amylase/branching_C"/>
</dbReference>
<dbReference type="GO" id="GO:0005978">
    <property type="term" value="P:glycogen biosynthetic process"/>
    <property type="evidence" value="ECO:0007669"/>
    <property type="project" value="InterPro"/>
</dbReference>
<dbReference type="InterPro" id="IPR006047">
    <property type="entry name" value="GH13_cat_dom"/>
</dbReference>
<keyword evidence="9" id="KW-0788">Thiol protease</keyword>
<dbReference type="GO" id="GO:0003844">
    <property type="term" value="F:1,4-alpha-glucan branching enzyme activity"/>
    <property type="evidence" value="ECO:0007669"/>
    <property type="project" value="UniProtKB-EC"/>
</dbReference>
<comment type="function">
    <text evidence="2">Catalyzes the formation of the alpha-1,6-glucosidic linkages in glycogen by scission of a 1,4-alpha-linked oligosaccharide from growing alpha-1,4-glucan chains and the subsequent attachment of the oligosaccharide to the alpha-1,6 position.</text>
</comment>
<comment type="catalytic activity">
    <reaction evidence="1">
        <text>Transfers a segment of a (1-&gt;4)-alpha-D-glucan chain to a primary hydroxy group in a similar glucan chain.</text>
        <dbReference type="EC" id="2.4.1.18"/>
    </reaction>
</comment>
<name>C2MAN0_9PORP</name>
<dbReference type="Proteomes" id="UP000003303">
    <property type="component" value="Unassembled WGS sequence"/>
</dbReference>
<comment type="similarity">
    <text evidence="3">Belongs to the peptidase C25 family.</text>
</comment>
<feature type="active site" description="Proton donor" evidence="12">
    <location>
        <position position="395"/>
    </location>
</feature>
<dbReference type="Gene3D" id="2.60.40.1180">
    <property type="entry name" value="Golgi alpha-mannosidase II"/>
    <property type="match status" value="1"/>
</dbReference>
<dbReference type="PIRSF" id="PIRSF000463">
    <property type="entry name" value="GlgB"/>
    <property type="match status" value="1"/>
</dbReference>
<dbReference type="InterPro" id="IPR004193">
    <property type="entry name" value="Glyco_hydro_13_N"/>
</dbReference>
<dbReference type="Pfam" id="PF00128">
    <property type="entry name" value="Alpha-amylase"/>
    <property type="match status" value="1"/>
</dbReference>
<dbReference type="GO" id="GO:0006508">
    <property type="term" value="P:proteolysis"/>
    <property type="evidence" value="ECO:0007669"/>
    <property type="project" value="UniProtKB-KW"/>
</dbReference>
<keyword evidence="15" id="KW-1185">Reference proteome</keyword>
<evidence type="ECO:0000256" key="6">
    <source>
        <dbReference type="ARBA" id="ARBA00022670"/>
    </source>
</evidence>
<dbReference type="OrthoDB" id="9800174at2"/>
<dbReference type="InterPro" id="IPR013780">
    <property type="entry name" value="Glyco_hydro_b"/>
</dbReference>
<dbReference type="InterPro" id="IPR014756">
    <property type="entry name" value="Ig_E-set"/>
</dbReference>
<dbReference type="GO" id="GO:0008234">
    <property type="term" value="F:cysteine-type peptidase activity"/>
    <property type="evidence" value="ECO:0007669"/>
    <property type="project" value="UniProtKB-KW"/>
</dbReference>
<dbReference type="InterPro" id="IPR013783">
    <property type="entry name" value="Ig-like_fold"/>
</dbReference>
<dbReference type="STRING" id="596327.PORUE0001_1108"/>
<sequence length="680" mass="78577">MKREKDSPRQAKPKPSTPLWARQDPWLAPYYETIEAWQSYVAARRQLFVGSQSLSSWACGHLYFGLHRTDDGWTAREYAPAAQAVYLLCDANQWRKDPNYRFVVNEERPGEWLLELPATALHHLDYYKLLICTDHEELERIPAYAHYVVQDPQDYTFCARVWAPEEPYLVQAPAPQRPDTLLIYECHIGMSGEEMGVASYEQFRTERLPYIVSAGYNTLQIMAVQEHPYYGSYGYHVSNFFAPSSRFGTPDDLKRLVDEAHALGLYVIMDLVHSHAVRNEAEGLARYDGTRTLFFHEGSRGEHPQWDSLCFDYGRGEVVHFLLSNCHYWLTEYGFDGFRFDGVTSMLYEDHGLGRPFLTYADYYNGNVDRDALTYLTLANELIHAVKPSATTIAEEVSGLPGLCESQATEGYGFDYRLAMNVPDYWIKLIKEQPDEAWNPENMWYELRNHRPSERTISYAESHDQALVGDKTIIFRLIDSDMYWHMQQSDYNDRVMRGIALCNMIRLMTFATMCGGYLTFMGNEFGHPEWIDFPREGNGYSYQYARRQWSLQANGLLRYKQLAHFDKGMLSLCRLTPRFAELSDYCYHSHTERQVIAFMRGDGYLFAFNFSPTESYTDYLIEGVPAGQYELLLDSDAVACGGFGRIDASVLHHTRATAEGGTELRLYLPSRSAQVYQRKR</sequence>
<evidence type="ECO:0000313" key="15">
    <source>
        <dbReference type="Proteomes" id="UP000003303"/>
    </source>
</evidence>
<evidence type="ECO:0000256" key="4">
    <source>
        <dbReference type="ARBA" id="ARBA00009000"/>
    </source>
</evidence>
<gene>
    <name evidence="14" type="primary">glgB</name>
    <name evidence="14" type="ORF">PORUE0001_1108</name>
</gene>
<dbReference type="AlphaFoldDB" id="C2MAN0"/>
<evidence type="ECO:0000256" key="10">
    <source>
        <dbReference type="ARBA" id="ARBA00023026"/>
    </source>
</evidence>
<organism evidence="14 15">
    <name type="scientific">Porphyromonas uenonis 60-3</name>
    <dbReference type="NCBI Taxonomy" id="596327"/>
    <lineage>
        <taxon>Bacteria</taxon>
        <taxon>Pseudomonadati</taxon>
        <taxon>Bacteroidota</taxon>
        <taxon>Bacteroidia</taxon>
        <taxon>Bacteroidales</taxon>
        <taxon>Porphyromonadaceae</taxon>
        <taxon>Porphyromonas</taxon>
    </lineage>
</organism>
<dbReference type="CDD" id="cd11321">
    <property type="entry name" value="AmyAc_bac_euk_BE"/>
    <property type="match status" value="1"/>
</dbReference>
<protein>
    <recommendedName>
        <fullName evidence="5">1,4-alpha-glucan branching enzyme</fullName>
        <ecNumber evidence="5">2.4.1.18</ecNumber>
    </recommendedName>
</protein>
<dbReference type="PANTHER" id="PTHR43651:SF3">
    <property type="entry name" value="1,4-ALPHA-GLUCAN-BRANCHING ENZYME"/>
    <property type="match status" value="1"/>
</dbReference>
<dbReference type="SUPFAM" id="SSF51445">
    <property type="entry name" value="(Trans)glycosidases"/>
    <property type="match status" value="1"/>
</dbReference>
<dbReference type="GO" id="GO:0005737">
    <property type="term" value="C:cytoplasm"/>
    <property type="evidence" value="ECO:0007669"/>
    <property type="project" value="TreeGrafter"/>
</dbReference>
<evidence type="ECO:0000256" key="5">
    <source>
        <dbReference type="ARBA" id="ARBA00012541"/>
    </source>
</evidence>
<proteinExistence type="inferred from homology"/>
<dbReference type="EMBL" id="ACLR01000111">
    <property type="protein sequence ID" value="EEK17209.1"/>
    <property type="molecule type" value="Genomic_DNA"/>
</dbReference>
<keyword evidence="7" id="KW-0328">Glycosyltransferase</keyword>